<dbReference type="Pfam" id="PF07571">
    <property type="entry name" value="TAF6_C"/>
    <property type="match status" value="1"/>
</dbReference>
<keyword evidence="16 27" id="KW-0472">Membrane</keyword>
<comment type="similarity">
    <text evidence="25">Belongs to the two pore domain potassium channel (TC 1.A.1.8) family.</text>
</comment>
<comment type="similarity">
    <text evidence="3">Belongs to the TAF6 family.</text>
</comment>
<comment type="function">
    <text evidence="20">Functions as a component of the PCAF complex. The PCAF complex is capable of efficiently acetylating histones in a nucleosomal context. The PCAF complex could be considered as the human version of the yeast SAGA complex. With TAF5L, acts as an epigenetic regulator essential for somatic reprogramming. Regulates target genes through H3K9ac deposition and MYC recruitment which trigger MYC regulatory network to orchestrate gene expression programs to control embryonic stem cell state. Functions with MYC to activate target gene expression through RNA polymerase II pause release.</text>
</comment>
<evidence type="ECO:0000256" key="10">
    <source>
        <dbReference type="ARBA" id="ARBA00022771"/>
    </source>
</evidence>
<keyword evidence="11 24" id="KW-0862">Zinc</keyword>
<evidence type="ECO:0000256" key="19">
    <source>
        <dbReference type="ARBA" id="ARBA00023303"/>
    </source>
</evidence>
<dbReference type="InterPro" id="IPR046344">
    <property type="entry name" value="TAF6_C_sf"/>
</dbReference>
<dbReference type="AlphaFoldDB" id="A0AAE0R879"/>
<evidence type="ECO:0000256" key="26">
    <source>
        <dbReference type="SAM" id="MobiDB-lite"/>
    </source>
</evidence>
<name>A0AAE0R879_9TELE</name>
<evidence type="ECO:0000256" key="3">
    <source>
        <dbReference type="ARBA" id="ARBA00007688"/>
    </source>
</evidence>
<evidence type="ECO:0000256" key="16">
    <source>
        <dbReference type="ARBA" id="ARBA00023136"/>
    </source>
</evidence>
<dbReference type="InterPro" id="IPR004823">
    <property type="entry name" value="TAF_TATA-bd_Histone-like_dom"/>
</dbReference>
<dbReference type="FunFam" id="1.10.20.10:FF:000040">
    <property type="entry name" value="TAF6-like RNA polymerase II p300/CBP-associated factor-associated factor 65 kDa subunit 6L"/>
    <property type="match status" value="1"/>
</dbReference>
<keyword evidence="17" id="KW-0804">Transcription</keyword>
<evidence type="ECO:0000256" key="15">
    <source>
        <dbReference type="ARBA" id="ARBA00023065"/>
    </source>
</evidence>
<dbReference type="InterPro" id="IPR009072">
    <property type="entry name" value="Histone-fold"/>
</dbReference>
<keyword evidence="18" id="KW-0539">Nucleus</keyword>
<dbReference type="SUPFAM" id="SSF47113">
    <property type="entry name" value="Histone-fold"/>
    <property type="match status" value="1"/>
</dbReference>
<dbReference type="PROSITE" id="PS50103">
    <property type="entry name" value="ZF_C3H1"/>
    <property type="match status" value="4"/>
</dbReference>
<evidence type="ECO:0000256" key="22">
    <source>
        <dbReference type="ARBA" id="ARBA00074316"/>
    </source>
</evidence>
<evidence type="ECO:0000256" key="13">
    <source>
        <dbReference type="ARBA" id="ARBA00022989"/>
    </source>
</evidence>
<feature type="compositionally biased region" description="Low complexity" evidence="26">
    <location>
        <begin position="810"/>
        <end position="842"/>
    </location>
</feature>
<keyword evidence="19 25" id="KW-0407">Ion channel</keyword>
<feature type="domain" description="C3H1-type" evidence="28">
    <location>
        <begin position="179"/>
        <end position="207"/>
    </location>
</feature>
<dbReference type="PANTHER" id="PTHR10221:SF22">
    <property type="entry name" value="TAF6-LIKE RNA POLYMERASE II P300_CBP-ASSOCIATED FACTOR-ASSOCIATED FACTOR 65 KDA SUBUNIT 6L"/>
    <property type="match status" value="1"/>
</dbReference>
<evidence type="ECO:0000256" key="20">
    <source>
        <dbReference type="ARBA" id="ARBA00060080"/>
    </source>
</evidence>
<dbReference type="Pfam" id="PF07885">
    <property type="entry name" value="Ion_trans_2"/>
    <property type="match status" value="2"/>
</dbReference>
<reference evidence="29" key="1">
    <citation type="submission" date="2023-06" db="EMBL/GenBank/DDBJ databases">
        <title>Male Hemibagrus guttatus genome.</title>
        <authorList>
            <person name="Bian C."/>
        </authorList>
    </citation>
    <scope>NUCLEOTIDE SEQUENCE</scope>
    <source>
        <strain evidence="29">Male_cb2023</strain>
        <tissue evidence="29">Muscle</tissue>
    </source>
</reference>
<dbReference type="FunFam" id="4.10.1000.10:FF:000001">
    <property type="entry name" value="zinc finger CCCH domain-containing protein 15-like"/>
    <property type="match status" value="1"/>
</dbReference>
<keyword evidence="7 25" id="KW-0812">Transmembrane</keyword>
<comment type="caution">
    <text evidence="29">The sequence shown here is derived from an EMBL/GenBank/DDBJ whole genome shotgun (WGS) entry which is preliminary data.</text>
</comment>
<dbReference type="GO" id="GO:0016020">
    <property type="term" value="C:membrane"/>
    <property type="evidence" value="ECO:0007669"/>
    <property type="project" value="UniProtKB-SubCell"/>
</dbReference>
<feature type="zinc finger region" description="C3H1-type" evidence="24">
    <location>
        <begin position="94"/>
        <end position="122"/>
    </location>
</feature>
<dbReference type="Proteomes" id="UP001274896">
    <property type="component" value="Unassembled WGS sequence"/>
</dbReference>
<dbReference type="Gene3D" id="1.25.40.770">
    <property type="entry name" value="TAF6, C-terminal HEAT repeat domain"/>
    <property type="match status" value="1"/>
</dbReference>
<dbReference type="Gene3D" id="6.10.250.3220">
    <property type="match status" value="1"/>
</dbReference>
<dbReference type="Gene3D" id="1.10.20.10">
    <property type="entry name" value="Histone, subunit A"/>
    <property type="match status" value="1"/>
</dbReference>
<keyword evidence="4 25" id="KW-0813">Transport</keyword>
<dbReference type="GO" id="GO:0000124">
    <property type="term" value="C:SAGA complex"/>
    <property type="evidence" value="ECO:0007669"/>
    <property type="project" value="InterPro"/>
</dbReference>
<comment type="subcellular location">
    <subcellularLocation>
        <location evidence="2">Membrane</location>
        <topology evidence="2">Multi-pass membrane protein</topology>
    </subcellularLocation>
    <subcellularLocation>
        <location evidence="1">Nucleus</location>
    </subcellularLocation>
</comment>
<dbReference type="GO" id="GO:0051123">
    <property type="term" value="P:RNA polymerase II preinitiation complex assembly"/>
    <property type="evidence" value="ECO:0007669"/>
    <property type="project" value="TreeGrafter"/>
</dbReference>
<evidence type="ECO:0000313" key="30">
    <source>
        <dbReference type="Proteomes" id="UP001274896"/>
    </source>
</evidence>
<evidence type="ECO:0000256" key="9">
    <source>
        <dbReference type="ARBA" id="ARBA00022737"/>
    </source>
</evidence>
<feature type="domain" description="C3H1-type" evidence="28">
    <location>
        <begin position="94"/>
        <end position="122"/>
    </location>
</feature>
<dbReference type="Gene3D" id="4.10.1000.10">
    <property type="entry name" value="Zinc finger, CCCH-type"/>
    <property type="match status" value="2"/>
</dbReference>
<dbReference type="Pfam" id="PF00642">
    <property type="entry name" value="zf-CCCH"/>
    <property type="match status" value="3"/>
</dbReference>
<dbReference type="GO" id="GO:0005267">
    <property type="term" value="F:potassium channel activity"/>
    <property type="evidence" value="ECO:0007669"/>
    <property type="project" value="InterPro"/>
</dbReference>
<evidence type="ECO:0000256" key="8">
    <source>
        <dbReference type="ARBA" id="ARBA00022723"/>
    </source>
</evidence>
<keyword evidence="10 24" id="KW-0863">Zinc-finger</keyword>
<evidence type="ECO:0000256" key="2">
    <source>
        <dbReference type="ARBA" id="ARBA00004141"/>
    </source>
</evidence>
<keyword evidence="12" id="KW-0630">Potassium</keyword>
<keyword evidence="8 24" id="KW-0479">Metal-binding</keyword>
<evidence type="ECO:0000256" key="18">
    <source>
        <dbReference type="ARBA" id="ARBA00023242"/>
    </source>
</evidence>
<evidence type="ECO:0000256" key="27">
    <source>
        <dbReference type="SAM" id="Phobius"/>
    </source>
</evidence>
<dbReference type="SMART" id="SM00356">
    <property type="entry name" value="ZnF_C3H1"/>
    <property type="match status" value="4"/>
</dbReference>
<dbReference type="CDD" id="cd08050">
    <property type="entry name" value="TAF6C"/>
    <property type="match status" value="1"/>
</dbReference>
<keyword evidence="30" id="KW-1185">Reference proteome</keyword>
<dbReference type="SUPFAM" id="SSF90229">
    <property type="entry name" value="CCCH zinc finger"/>
    <property type="match status" value="4"/>
</dbReference>
<evidence type="ECO:0000256" key="25">
    <source>
        <dbReference type="RuleBase" id="RU003857"/>
    </source>
</evidence>
<dbReference type="GO" id="GO:0046982">
    <property type="term" value="F:protein heterodimerization activity"/>
    <property type="evidence" value="ECO:0007669"/>
    <property type="project" value="InterPro"/>
</dbReference>
<feature type="transmembrane region" description="Helical" evidence="27">
    <location>
        <begin position="928"/>
        <end position="950"/>
    </location>
</feature>
<feature type="transmembrane region" description="Helical" evidence="27">
    <location>
        <begin position="971"/>
        <end position="996"/>
    </location>
</feature>
<evidence type="ECO:0000256" key="4">
    <source>
        <dbReference type="ARBA" id="ARBA00022448"/>
    </source>
</evidence>
<dbReference type="SUPFAM" id="SSF81324">
    <property type="entry name" value="Voltage-gated potassium channels"/>
    <property type="match status" value="1"/>
</dbReference>
<evidence type="ECO:0000256" key="11">
    <source>
        <dbReference type="ARBA" id="ARBA00022833"/>
    </source>
</evidence>
<keyword evidence="6" id="KW-0597">Phosphoprotein</keyword>
<keyword evidence="14" id="KW-0805">Transcription regulation</keyword>
<protein>
    <recommendedName>
        <fullName evidence="22">TAF6-like RNA polymerase II p300/CBP-associated factor-associated factor 65 kDa subunit 6L</fullName>
    </recommendedName>
    <alternativeName>
        <fullName evidence="23">PCAF-associated factor 65-alpha</fullName>
    </alternativeName>
</protein>
<organism evidence="29 30">
    <name type="scientific">Hemibagrus guttatus</name>
    <dbReference type="NCBI Taxonomy" id="175788"/>
    <lineage>
        <taxon>Eukaryota</taxon>
        <taxon>Metazoa</taxon>
        <taxon>Chordata</taxon>
        <taxon>Craniata</taxon>
        <taxon>Vertebrata</taxon>
        <taxon>Euteleostomi</taxon>
        <taxon>Actinopterygii</taxon>
        <taxon>Neopterygii</taxon>
        <taxon>Teleostei</taxon>
        <taxon>Ostariophysi</taxon>
        <taxon>Siluriformes</taxon>
        <taxon>Bagridae</taxon>
        <taxon>Hemibagrus</taxon>
    </lineage>
</organism>
<feature type="zinc finger region" description="C3H1-type" evidence="24">
    <location>
        <begin position="179"/>
        <end position="207"/>
    </location>
</feature>
<comment type="subunit">
    <text evidence="21">The PCAF complex is composed of a number of TBP-associated factors (TAFS), such as TAF5, TAF5L, TAF6, TAF6L, TAF9, TAF10 and TAF12, PCAF, and also PCAF-associated factors (PAFs), such as TADA2L/ADA2, TADA3L/ADA3 and SPT3. Component of the STAGA transcription coactivator-HAT complex, at least composed of SUPT3H, GCN5L2, TAF5L, TAF6L, SUPT7L, TADA3L, TAD1L, TAF10, TAF12, TRRAP and TAF9.</text>
</comment>
<dbReference type="EMBL" id="JAUCMX010000005">
    <property type="protein sequence ID" value="KAK3546006.1"/>
    <property type="molecule type" value="Genomic_DNA"/>
</dbReference>
<feature type="transmembrane region" description="Helical" evidence="27">
    <location>
        <begin position="1008"/>
        <end position="1025"/>
    </location>
</feature>
<dbReference type="SMART" id="SM00803">
    <property type="entry name" value="TAF"/>
    <property type="match status" value="1"/>
</dbReference>
<dbReference type="InterPro" id="IPR011442">
    <property type="entry name" value="TAF6_C"/>
</dbReference>
<evidence type="ECO:0000256" key="6">
    <source>
        <dbReference type="ARBA" id="ARBA00022553"/>
    </source>
</evidence>
<dbReference type="GO" id="GO:0046695">
    <property type="term" value="C:SLIK (SAGA-like) complex"/>
    <property type="evidence" value="ECO:0007669"/>
    <property type="project" value="InterPro"/>
</dbReference>
<accession>A0AAE0R879</accession>
<dbReference type="GO" id="GO:0005669">
    <property type="term" value="C:transcription factor TFIID complex"/>
    <property type="evidence" value="ECO:0007669"/>
    <property type="project" value="InterPro"/>
</dbReference>
<keyword evidence="5" id="KW-0488">Methylation</keyword>
<dbReference type="Gene3D" id="1.10.287.70">
    <property type="match status" value="1"/>
</dbReference>
<sequence>MMFATSQDDLLLFPSEGGDEAFFPAESLTSGGQSLAEALLPLVESPSPNPWVCSTRYKTELCSRYAESGTCKYAERCQFAHGLHDLHVPSRHPKYKTELCRSFHAAGYCMYGNRCLFVHSLKEQRPVRHRRRSVPCRTYRAFGVCPFGTRCHFLHVEGGSESDGAEKTCHPPSRASDWKPRGALCRTFSAFGFCLYGTRCRFQHGLPNTVKGLDMSQAPWSPQVPGRALSPASDMQSSSSPSSSASSSPQSLLASPAFPDDSGPVTPPSAEHLKVIYVWTLIVTMTETREERRFAEVSRDSIKLMAESAGVELGDDLASMLAEDVCYRLREATQNSSQFMRHAKRRKLTVEDFNRGLRWSNTEVVCGYGAQDAVPFRPLKEGELFFVEDREVNLVELALATNIPKGCAETTVRVHVSYLDGKGNLESQGTVPSAVQSLSDDLLKYYQQITRAILGEDPHLMKVALMDLQSNSKIAALLPYFVYVISGVKSVSHDLDQLNRLLHMVKSLVQNPYLYLGSYVRSLVSSVMYCILEPLAASINPLNDHWTLRDYAALLLSHIFWTHGDLVSGLYRQILLSLQKVLSDPVRPLCSHYGAVVGLHALGWKAVERVLYPHLPAYWANLQAVLDDYSVSNAQVKADGHKVYGAILVAVERLLKMKAVSLTTEGGPAALQSSVGGGMCFRESSPGLSPPPEPLSEAPLGIASHLQAAGTGCQWEDWTPVSLPAMYCELYSFFGDSLAVRFSTGPALGSAPPAAPVQPSDARKESGSGAGSMESTRKMPQLTASMNLSPRPDGSPRTETVPPTLGATASGRSLARSSSSSSSTTPRSRSSSRPGRSASQSRDIFPKARFLPSQVGLPAFSFLIGGRQMGRRCQGRRFQTSFTPTSSVSSLPPRVYAHKLPVIGRLCCACTGYGTTVPLSDEGRVFCMLYCVFGIPLTFLLLSCITNTLVPRVSHAPIRHFHIYWGLSHNNAALIHCGLLAVCTATLFFLMPAVILCLVEKDWSFLESFYFCFISLSTIGLGDYLPGQTHSRAARQALEFATSCESGKGIIQ</sequence>
<dbReference type="Pfam" id="PF02969">
    <property type="entry name" value="TAF"/>
    <property type="match status" value="1"/>
</dbReference>
<dbReference type="InterPro" id="IPR003280">
    <property type="entry name" value="2pore_dom_K_chnl"/>
</dbReference>
<dbReference type="FunFam" id="1.25.40.770:FF:000002">
    <property type="entry name" value="TAF6-like RNA polymerase II p300/CBP-associated factor-associated factor 65 kDa subunit 6L"/>
    <property type="match status" value="1"/>
</dbReference>
<dbReference type="InterPro" id="IPR036855">
    <property type="entry name" value="Znf_CCCH_sf"/>
</dbReference>
<evidence type="ECO:0000256" key="17">
    <source>
        <dbReference type="ARBA" id="ARBA00023163"/>
    </source>
</evidence>
<evidence type="ECO:0000256" key="21">
    <source>
        <dbReference type="ARBA" id="ARBA00065988"/>
    </source>
</evidence>
<dbReference type="GO" id="GO:0016251">
    <property type="term" value="F:RNA polymerase II general transcription initiation factor activity"/>
    <property type="evidence" value="ECO:0007669"/>
    <property type="project" value="InterPro"/>
</dbReference>
<keyword evidence="13 27" id="KW-1133">Transmembrane helix</keyword>
<evidence type="ECO:0000256" key="5">
    <source>
        <dbReference type="ARBA" id="ARBA00022481"/>
    </source>
</evidence>
<dbReference type="GO" id="GO:0008270">
    <property type="term" value="F:zinc ion binding"/>
    <property type="evidence" value="ECO:0007669"/>
    <property type="project" value="UniProtKB-KW"/>
</dbReference>
<dbReference type="PANTHER" id="PTHR10221">
    <property type="entry name" value="TRANSCRIPTION INITIATION FACTOR TFIID SUBUNIT 6"/>
    <property type="match status" value="1"/>
</dbReference>
<evidence type="ECO:0000256" key="1">
    <source>
        <dbReference type="ARBA" id="ARBA00004123"/>
    </source>
</evidence>
<evidence type="ECO:0000256" key="24">
    <source>
        <dbReference type="PROSITE-ProRule" id="PRU00723"/>
    </source>
</evidence>
<feature type="domain" description="C3H1-type" evidence="28">
    <location>
        <begin position="56"/>
        <end position="84"/>
    </location>
</feature>
<feature type="compositionally biased region" description="Low complexity" evidence="26">
    <location>
        <begin position="228"/>
        <end position="257"/>
    </location>
</feature>
<feature type="region of interest" description="Disordered" evidence="26">
    <location>
        <begin position="217"/>
        <end position="265"/>
    </location>
</feature>
<keyword evidence="15 25" id="KW-0406">Ion transport</keyword>
<evidence type="ECO:0000256" key="14">
    <source>
        <dbReference type="ARBA" id="ARBA00023015"/>
    </source>
</evidence>
<feature type="region of interest" description="Disordered" evidence="26">
    <location>
        <begin position="747"/>
        <end position="844"/>
    </location>
</feature>
<dbReference type="InterPro" id="IPR037796">
    <property type="entry name" value="TAF6"/>
</dbReference>
<feature type="domain" description="C3H1-type" evidence="28">
    <location>
        <begin position="130"/>
        <end position="158"/>
    </location>
</feature>
<evidence type="ECO:0000259" key="28">
    <source>
        <dbReference type="PROSITE" id="PS50103"/>
    </source>
</evidence>
<evidence type="ECO:0000256" key="7">
    <source>
        <dbReference type="ARBA" id="ARBA00022692"/>
    </source>
</evidence>
<gene>
    <name evidence="29" type="ORF">QTP70_019284</name>
</gene>
<proteinExistence type="inferred from homology"/>
<dbReference type="InterPro" id="IPR013099">
    <property type="entry name" value="K_chnl_dom"/>
</dbReference>
<feature type="zinc finger region" description="C3H1-type" evidence="24">
    <location>
        <begin position="130"/>
        <end position="158"/>
    </location>
</feature>
<evidence type="ECO:0000313" key="29">
    <source>
        <dbReference type="EMBL" id="KAK3546006.1"/>
    </source>
</evidence>
<keyword evidence="9" id="KW-0677">Repeat</keyword>
<dbReference type="Pfam" id="PF14608">
    <property type="entry name" value="zf-CCCH_2"/>
    <property type="match status" value="1"/>
</dbReference>
<dbReference type="CDD" id="cd22932">
    <property type="entry name" value="HFD_TAF6L"/>
    <property type="match status" value="1"/>
</dbReference>
<dbReference type="PRINTS" id="PR01333">
    <property type="entry name" value="2POREKCHANEL"/>
</dbReference>
<dbReference type="FunFam" id="4.10.1000.10:FF:000002">
    <property type="entry name" value="Zinc finger protein 36, C3H1 type-like 1"/>
    <property type="match status" value="1"/>
</dbReference>
<dbReference type="InterPro" id="IPR000571">
    <property type="entry name" value="Znf_CCCH"/>
</dbReference>
<feature type="zinc finger region" description="C3H1-type" evidence="24">
    <location>
        <begin position="56"/>
        <end position="84"/>
    </location>
</feature>
<dbReference type="GO" id="GO:0003713">
    <property type="term" value="F:transcription coactivator activity"/>
    <property type="evidence" value="ECO:0007669"/>
    <property type="project" value="TreeGrafter"/>
</dbReference>
<evidence type="ECO:0000256" key="12">
    <source>
        <dbReference type="ARBA" id="ARBA00022958"/>
    </source>
</evidence>
<evidence type="ECO:0000256" key="23">
    <source>
        <dbReference type="ARBA" id="ARBA00078025"/>
    </source>
</evidence>